<comment type="caution">
    <text evidence="8">The sequence shown here is derived from an EMBL/GenBank/DDBJ whole genome shotgun (WGS) entry which is preliminary data.</text>
</comment>
<dbReference type="PANTHER" id="PTHR12308">
    <property type="entry name" value="ANOCTAMIN"/>
    <property type="match status" value="1"/>
</dbReference>
<comment type="similarity">
    <text evidence="2 6">Belongs to the anoctamin family.</text>
</comment>
<dbReference type="InterPro" id="IPR007632">
    <property type="entry name" value="Anoctamin"/>
</dbReference>
<dbReference type="EMBL" id="VSRR010045350">
    <property type="protein sequence ID" value="MPC77228.1"/>
    <property type="molecule type" value="Genomic_DNA"/>
</dbReference>
<feature type="domain" description="Anoctamin transmembrane" evidence="7">
    <location>
        <begin position="1"/>
        <end position="73"/>
    </location>
</feature>
<keyword evidence="9" id="KW-1185">Reference proteome</keyword>
<dbReference type="AlphaFoldDB" id="A0A5B7I8M1"/>
<gene>
    <name evidence="8" type="primary">ANO1</name>
    <name evidence="8" type="ORF">E2C01_071675</name>
</gene>
<dbReference type="PANTHER" id="PTHR12308:SF83">
    <property type="entry name" value="ANOCTAMIN"/>
    <property type="match status" value="1"/>
</dbReference>
<name>A0A5B7I8M1_PORTR</name>
<keyword evidence="3" id="KW-0812">Transmembrane</keyword>
<dbReference type="OrthoDB" id="66620at2759"/>
<evidence type="ECO:0000256" key="1">
    <source>
        <dbReference type="ARBA" id="ARBA00004141"/>
    </source>
</evidence>
<reference evidence="8 9" key="1">
    <citation type="submission" date="2019-05" db="EMBL/GenBank/DDBJ databases">
        <title>Another draft genome of Portunus trituberculatus and its Hox gene families provides insights of decapod evolution.</title>
        <authorList>
            <person name="Jeong J.-H."/>
            <person name="Song I."/>
            <person name="Kim S."/>
            <person name="Choi T."/>
            <person name="Kim D."/>
            <person name="Ryu S."/>
            <person name="Kim W."/>
        </authorList>
    </citation>
    <scope>NUCLEOTIDE SEQUENCE [LARGE SCALE GENOMIC DNA]</scope>
    <source>
        <tissue evidence="8">Muscle</tissue>
    </source>
</reference>
<dbReference type="Pfam" id="PF04547">
    <property type="entry name" value="Anoctamin"/>
    <property type="match status" value="1"/>
</dbReference>
<comment type="subcellular location">
    <subcellularLocation>
        <location evidence="1 6">Membrane</location>
        <topology evidence="1 6">Multi-pass membrane protein</topology>
    </subcellularLocation>
</comment>
<keyword evidence="5" id="KW-0472">Membrane</keyword>
<sequence length="87" mass="10076">MRLDANKLLSHFRRPIPQRVKDIGVWFKILDSIGKLAVITNVSFNRFLCIFKVVFGNFCGDWLGSQLLLFFSILLFFPVASFQSYLT</sequence>
<dbReference type="InterPro" id="IPR049452">
    <property type="entry name" value="Anoctamin_TM"/>
</dbReference>
<dbReference type="GO" id="GO:0005254">
    <property type="term" value="F:chloride channel activity"/>
    <property type="evidence" value="ECO:0007669"/>
    <property type="project" value="TreeGrafter"/>
</dbReference>
<evidence type="ECO:0000256" key="5">
    <source>
        <dbReference type="ARBA" id="ARBA00023136"/>
    </source>
</evidence>
<evidence type="ECO:0000256" key="6">
    <source>
        <dbReference type="RuleBase" id="RU280814"/>
    </source>
</evidence>
<evidence type="ECO:0000256" key="3">
    <source>
        <dbReference type="ARBA" id="ARBA00022692"/>
    </source>
</evidence>
<evidence type="ECO:0000256" key="4">
    <source>
        <dbReference type="ARBA" id="ARBA00022989"/>
    </source>
</evidence>
<organism evidence="8 9">
    <name type="scientific">Portunus trituberculatus</name>
    <name type="common">Swimming crab</name>
    <name type="synonym">Neptunus trituberculatus</name>
    <dbReference type="NCBI Taxonomy" id="210409"/>
    <lineage>
        <taxon>Eukaryota</taxon>
        <taxon>Metazoa</taxon>
        <taxon>Ecdysozoa</taxon>
        <taxon>Arthropoda</taxon>
        <taxon>Crustacea</taxon>
        <taxon>Multicrustacea</taxon>
        <taxon>Malacostraca</taxon>
        <taxon>Eumalacostraca</taxon>
        <taxon>Eucarida</taxon>
        <taxon>Decapoda</taxon>
        <taxon>Pleocyemata</taxon>
        <taxon>Brachyura</taxon>
        <taxon>Eubrachyura</taxon>
        <taxon>Portunoidea</taxon>
        <taxon>Portunidae</taxon>
        <taxon>Portuninae</taxon>
        <taxon>Portunus</taxon>
    </lineage>
</organism>
<dbReference type="GO" id="GO:0005886">
    <property type="term" value="C:plasma membrane"/>
    <property type="evidence" value="ECO:0007669"/>
    <property type="project" value="TreeGrafter"/>
</dbReference>
<evidence type="ECO:0000313" key="9">
    <source>
        <dbReference type="Proteomes" id="UP000324222"/>
    </source>
</evidence>
<proteinExistence type="inferred from homology"/>
<evidence type="ECO:0000313" key="8">
    <source>
        <dbReference type="EMBL" id="MPC77228.1"/>
    </source>
</evidence>
<evidence type="ECO:0000256" key="2">
    <source>
        <dbReference type="ARBA" id="ARBA00009671"/>
    </source>
</evidence>
<evidence type="ECO:0000259" key="7">
    <source>
        <dbReference type="Pfam" id="PF04547"/>
    </source>
</evidence>
<keyword evidence="4" id="KW-1133">Transmembrane helix</keyword>
<protein>
    <recommendedName>
        <fullName evidence="6">Anoctamin</fullName>
    </recommendedName>
</protein>
<accession>A0A5B7I8M1</accession>
<dbReference type="Proteomes" id="UP000324222">
    <property type="component" value="Unassembled WGS sequence"/>
</dbReference>